<dbReference type="RefSeq" id="WP_288198761.1">
    <property type="nucleotide sequence ID" value="NZ_LT608334.1"/>
</dbReference>
<feature type="compositionally biased region" description="Basic and acidic residues" evidence="1">
    <location>
        <begin position="1"/>
        <end position="12"/>
    </location>
</feature>
<gene>
    <name evidence="2" type="ORF">KL86PLE_90653</name>
</gene>
<dbReference type="AlphaFoldDB" id="A0A212LQF7"/>
<evidence type="ECO:0000313" key="2">
    <source>
        <dbReference type="EMBL" id="SCM79814.1"/>
    </source>
</evidence>
<accession>A0A212LQF7</accession>
<name>A0A212LQF7_9HYPH</name>
<organism evidence="2">
    <name type="scientific">uncultured Pleomorphomonas sp</name>
    <dbReference type="NCBI Taxonomy" id="442121"/>
    <lineage>
        <taxon>Bacteria</taxon>
        <taxon>Pseudomonadati</taxon>
        <taxon>Pseudomonadota</taxon>
        <taxon>Alphaproteobacteria</taxon>
        <taxon>Hyphomicrobiales</taxon>
        <taxon>Pleomorphomonadaceae</taxon>
        <taxon>Pleomorphomonas</taxon>
        <taxon>environmental samples</taxon>
    </lineage>
</organism>
<protein>
    <submittedName>
        <fullName evidence="2">Uncharacterized protein</fullName>
    </submittedName>
</protein>
<feature type="region of interest" description="Disordered" evidence="1">
    <location>
        <begin position="1"/>
        <end position="39"/>
    </location>
</feature>
<dbReference type="EMBL" id="FMJD01000013">
    <property type="protein sequence ID" value="SCM79814.1"/>
    <property type="molecule type" value="Genomic_DNA"/>
</dbReference>
<sequence>MAEQIARQEDGAKNLMPYPPLIQRSNQARSAGRRDDIPPRHDRIMRRIDELNVTCESVVSRAGYSFTTLDDIRAGRVKRDCILTDFEIALDLPKWEGRHT</sequence>
<proteinExistence type="predicted"/>
<reference evidence="2" key="1">
    <citation type="submission" date="2016-08" db="EMBL/GenBank/DDBJ databases">
        <authorList>
            <person name="Seilhamer J.J."/>
        </authorList>
    </citation>
    <scope>NUCLEOTIDE SEQUENCE</scope>
    <source>
        <strain evidence="2">86</strain>
    </source>
</reference>
<evidence type="ECO:0000256" key="1">
    <source>
        <dbReference type="SAM" id="MobiDB-lite"/>
    </source>
</evidence>